<dbReference type="Proteomes" id="UP000594800">
    <property type="component" value="Chromosome"/>
</dbReference>
<dbReference type="RefSeq" id="WP_196102138.1">
    <property type="nucleotide sequence ID" value="NZ_CP064942.1"/>
</dbReference>
<dbReference type="PANTHER" id="PTHR10584">
    <property type="entry name" value="SUGAR KINASE"/>
    <property type="match status" value="1"/>
</dbReference>
<dbReference type="Pfam" id="PF00294">
    <property type="entry name" value="PfkB"/>
    <property type="match status" value="1"/>
</dbReference>
<evidence type="ECO:0000256" key="2">
    <source>
        <dbReference type="ARBA" id="ARBA00022777"/>
    </source>
</evidence>
<dbReference type="InterPro" id="IPR011611">
    <property type="entry name" value="PfkB_dom"/>
</dbReference>
<gene>
    <name evidence="4" type="ORF">I0K15_14065</name>
</gene>
<feature type="domain" description="Carbohydrate kinase PfkB" evidence="3">
    <location>
        <begin position="40"/>
        <end position="286"/>
    </location>
</feature>
<dbReference type="Gene3D" id="3.40.1190.20">
    <property type="match status" value="1"/>
</dbReference>
<keyword evidence="2 4" id="KW-0418">Kinase</keyword>
<keyword evidence="1" id="KW-0808">Transferase</keyword>
<dbReference type="KEGG" id="poz:I0K15_14065"/>
<reference evidence="4 5" key="1">
    <citation type="submission" date="2020-11" db="EMBL/GenBank/DDBJ databases">
        <title>Description of Pontivivens ytuae sp. nov. isolated from deep sea sediment of Mariana Trench.</title>
        <authorList>
            <person name="Wang Z."/>
            <person name="Sun Q.-L."/>
            <person name="Xu X.-D."/>
            <person name="Tang Y.-Z."/>
            <person name="Zhang J."/>
        </authorList>
    </citation>
    <scope>NUCLEOTIDE SEQUENCE [LARGE SCALE GENOMIC DNA]</scope>
    <source>
        <strain evidence="4 5">MT2928</strain>
    </source>
</reference>
<sequence>MKDAVLSPRRGAVLCVGRVYCDLVFIGVPSDPALGREVFADGLSLHAGGGAAITAGWLASLGRRAELCAHLPAAPFDTPVTRELKAAEVGMELCAPASTPEPQITVAMVRGDDRAFLTRAPGPVAPMPEAADLKRLGVGHLHVGELRTLVERPDLIDLARAAGATLSSDCGWDDALDASCAPLVAALDVFLPNEDEAAQLTSLGLPPCPAPLTVVKRGADGAEAREGGRSTTRPAPRIEVIDATGAGDAFAAGFLSRWLEGAPLDDALQTGVACGALAVTRPGGLSAARKPVSA</sequence>
<evidence type="ECO:0000259" key="3">
    <source>
        <dbReference type="Pfam" id="PF00294"/>
    </source>
</evidence>
<dbReference type="AlphaFoldDB" id="A0A7S9QC19"/>
<dbReference type="GO" id="GO:0016301">
    <property type="term" value="F:kinase activity"/>
    <property type="evidence" value="ECO:0007669"/>
    <property type="project" value="UniProtKB-KW"/>
</dbReference>
<organism evidence="4 5">
    <name type="scientific">Pontivivens ytuae</name>
    <dbReference type="NCBI Taxonomy" id="2789856"/>
    <lineage>
        <taxon>Bacteria</taxon>
        <taxon>Pseudomonadati</taxon>
        <taxon>Pseudomonadota</taxon>
        <taxon>Alphaproteobacteria</taxon>
        <taxon>Rhodobacterales</taxon>
        <taxon>Paracoccaceae</taxon>
        <taxon>Pontivivens</taxon>
    </lineage>
</organism>
<keyword evidence="5" id="KW-1185">Reference proteome</keyword>
<protein>
    <submittedName>
        <fullName evidence="4">Carbohydrate kinase</fullName>
    </submittedName>
</protein>
<evidence type="ECO:0000256" key="1">
    <source>
        <dbReference type="ARBA" id="ARBA00022679"/>
    </source>
</evidence>
<dbReference type="PANTHER" id="PTHR10584:SF166">
    <property type="entry name" value="RIBOKINASE"/>
    <property type="match status" value="1"/>
</dbReference>
<dbReference type="SUPFAM" id="SSF53613">
    <property type="entry name" value="Ribokinase-like"/>
    <property type="match status" value="1"/>
</dbReference>
<evidence type="ECO:0000313" key="4">
    <source>
        <dbReference type="EMBL" id="QPH52927.1"/>
    </source>
</evidence>
<dbReference type="InterPro" id="IPR029056">
    <property type="entry name" value="Ribokinase-like"/>
</dbReference>
<proteinExistence type="predicted"/>
<name>A0A7S9QC19_9RHOB</name>
<dbReference type="EMBL" id="CP064942">
    <property type="protein sequence ID" value="QPH52927.1"/>
    <property type="molecule type" value="Genomic_DNA"/>
</dbReference>
<evidence type="ECO:0000313" key="5">
    <source>
        <dbReference type="Proteomes" id="UP000594800"/>
    </source>
</evidence>
<accession>A0A7S9QC19</accession>